<gene>
    <name evidence="7" type="ORF">K489DRAFT_312703</name>
</gene>
<feature type="domain" description="Cyclin-like" evidence="5">
    <location>
        <begin position="186"/>
        <end position="273"/>
    </location>
</feature>
<accession>A0A6J3MES9</accession>
<dbReference type="InterPro" id="IPR013763">
    <property type="entry name" value="Cyclin-like_dom"/>
</dbReference>
<dbReference type="SUPFAM" id="SSF47954">
    <property type="entry name" value="Cyclin-like"/>
    <property type="match status" value="2"/>
</dbReference>
<dbReference type="Proteomes" id="UP000504637">
    <property type="component" value="Unplaced"/>
</dbReference>
<evidence type="ECO:0000256" key="4">
    <source>
        <dbReference type="SAM" id="MobiDB-lite"/>
    </source>
</evidence>
<evidence type="ECO:0000313" key="6">
    <source>
        <dbReference type="Proteomes" id="UP000504637"/>
    </source>
</evidence>
<proteinExistence type="inferred from homology"/>
<dbReference type="SMART" id="SM00385">
    <property type="entry name" value="CYCLIN"/>
    <property type="match status" value="2"/>
</dbReference>
<dbReference type="Gene3D" id="1.10.472.10">
    <property type="entry name" value="Cyclin-like"/>
    <property type="match status" value="2"/>
</dbReference>
<dbReference type="InterPro" id="IPR036915">
    <property type="entry name" value="Cyclin-like_sf"/>
</dbReference>
<name>A0A6J3MES9_9PEZI</name>
<reference evidence="7" key="1">
    <citation type="submission" date="2020-01" db="EMBL/GenBank/DDBJ databases">
        <authorList>
            <consortium name="DOE Joint Genome Institute"/>
            <person name="Haridas S."/>
            <person name="Albert R."/>
            <person name="Binder M."/>
            <person name="Bloem J."/>
            <person name="Labutti K."/>
            <person name="Salamov A."/>
            <person name="Andreopoulos B."/>
            <person name="Baker S.E."/>
            <person name="Barry K."/>
            <person name="Bills G."/>
            <person name="Bluhm B.H."/>
            <person name="Cannon C."/>
            <person name="Castanera R."/>
            <person name="Culley D.E."/>
            <person name="Daum C."/>
            <person name="Ezra D."/>
            <person name="Gonzalez J.B."/>
            <person name="Henrissat B."/>
            <person name="Kuo A."/>
            <person name="Liang C."/>
            <person name="Lipzen A."/>
            <person name="Lutzoni F."/>
            <person name="Magnuson J."/>
            <person name="Mondo S."/>
            <person name="Nolan M."/>
            <person name="Ohm R."/>
            <person name="Pangilinan J."/>
            <person name="Park H.-J."/>
            <person name="Ramirez L."/>
            <person name="Alfaro M."/>
            <person name="Sun H."/>
            <person name="Tritt A."/>
            <person name="Yoshinaga Y."/>
            <person name="Zwiers L.-H."/>
            <person name="Turgeon B.G."/>
            <person name="Goodwin S.B."/>
            <person name="Spatafora J.W."/>
            <person name="Crous P.W."/>
            <person name="Grigoriev I.V."/>
        </authorList>
    </citation>
    <scope>NUCLEOTIDE SEQUENCE</scope>
    <source>
        <strain evidence="7">CBS 342.82</strain>
    </source>
</reference>
<dbReference type="PANTHER" id="PTHR10026">
    <property type="entry name" value="CYCLIN"/>
    <property type="match status" value="1"/>
</dbReference>
<dbReference type="GO" id="GO:0016538">
    <property type="term" value="F:cyclin-dependent protein serine/threonine kinase regulator activity"/>
    <property type="evidence" value="ECO:0007669"/>
    <property type="project" value="InterPro"/>
</dbReference>
<evidence type="ECO:0000313" key="7">
    <source>
        <dbReference type="RefSeq" id="XP_033463542.1"/>
    </source>
</evidence>
<evidence type="ECO:0000256" key="3">
    <source>
        <dbReference type="RuleBase" id="RU000383"/>
    </source>
</evidence>
<feature type="compositionally biased region" description="Basic and acidic residues" evidence="4">
    <location>
        <begin position="391"/>
        <end position="400"/>
    </location>
</feature>
<feature type="compositionally biased region" description="Polar residues" evidence="4">
    <location>
        <begin position="401"/>
        <end position="410"/>
    </location>
</feature>
<dbReference type="AlphaFoldDB" id="A0A6J3MES9"/>
<evidence type="ECO:0000259" key="5">
    <source>
        <dbReference type="SMART" id="SM00385"/>
    </source>
</evidence>
<organism evidence="7">
    <name type="scientific">Dissoconium aciculare CBS 342.82</name>
    <dbReference type="NCBI Taxonomy" id="1314786"/>
    <lineage>
        <taxon>Eukaryota</taxon>
        <taxon>Fungi</taxon>
        <taxon>Dikarya</taxon>
        <taxon>Ascomycota</taxon>
        <taxon>Pezizomycotina</taxon>
        <taxon>Dothideomycetes</taxon>
        <taxon>Dothideomycetidae</taxon>
        <taxon>Mycosphaerellales</taxon>
        <taxon>Dissoconiaceae</taxon>
        <taxon>Dissoconium</taxon>
    </lineage>
</organism>
<protein>
    <recommendedName>
        <fullName evidence="2">RNA polymerase II holoenzyme cyclin-like subunit</fullName>
    </recommendedName>
</protein>
<keyword evidence="3" id="KW-0195">Cyclin</keyword>
<evidence type="ECO:0000256" key="1">
    <source>
        <dbReference type="ARBA" id="ARBA00008638"/>
    </source>
</evidence>
<feature type="compositionally biased region" description="Acidic residues" evidence="4">
    <location>
        <begin position="419"/>
        <end position="429"/>
    </location>
</feature>
<dbReference type="RefSeq" id="XP_033463542.1">
    <property type="nucleotide sequence ID" value="XM_033600884.1"/>
</dbReference>
<comment type="similarity">
    <text evidence="1">Belongs to the cyclin family. Cyclin C subfamily.</text>
</comment>
<dbReference type="OrthoDB" id="25002at2759"/>
<feature type="compositionally biased region" description="Basic and acidic residues" evidence="4">
    <location>
        <begin position="372"/>
        <end position="383"/>
    </location>
</feature>
<reference evidence="7" key="3">
    <citation type="submission" date="2025-08" db="UniProtKB">
        <authorList>
            <consortium name="RefSeq"/>
        </authorList>
    </citation>
    <scope>IDENTIFICATION</scope>
    <source>
        <strain evidence="7">CBS 342.82</strain>
    </source>
</reference>
<feature type="region of interest" description="Disordered" evidence="4">
    <location>
        <begin position="304"/>
        <end position="429"/>
    </location>
</feature>
<sequence length="429" mass="47540">MPPPSEARQLPAHHPATRRPPQSPDGILAEAEAQWLYTEAELANSPSIQDGMPQAEEQAVRAKGVNFIVQVGILLKLPQLTLSTASIYFQRYLMRASLKSERNGFPKLHHYQAAGVALFVATKVEESCRRLRDLILALCRVAQKNPNLIIDDQSKDWWRWRDCLLFNEDVMMEAICFDYTIESPHRQLFGMLKFNGVEHNKRLRNAAWGFVTDSNNTQLCLLFNSRTIAVASLYAACRYCDVQLPDDNRGRPWWEAQHVSLHDVRKAMDHMLANYDHAADKINGIATSSGVDGNGSIYAGLATPTNEGGLDGWDSTRVKGDGQGSTASIRPPGSERRSSNASSIGIKRGREGSPVTANGETNSHNGTANEEALSKRQRVDEAAIIRNQSTIKREERRKPQSADTETTSALAKSAKTDEGEVSEEGEVEE</sequence>
<evidence type="ECO:0000256" key="2">
    <source>
        <dbReference type="ARBA" id="ARBA00014912"/>
    </source>
</evidence>
<feature type="compositionally biased region" description="Polar residues" evidence="4">
    <location>
        <begin position="355"/>
        <end position="368"/>
    </location>
</feature>
<reference evidence="7" key="2">
    <citation type="submission" date="2020-04" db="EMBL/GenBank/DDBJ databases">
        <authorList>
            <consortium name="NCBI Genome Project"/>
        </authorList>
    </citation>
    <scope>NUCLEOTIDE SEQUENCE</scope>
    <source>
        <strain evidence="7">CBS 342.82</strain>
    </source>
</reference>
<feature type="domain" description="Cyclin-like" evidence="5">
    <location>
        <begin position="66"/>
        <end position="180"/>
    </location>
</feature>
<dbReference type="InterPro" id="IPR043198">
    <property type="entry name" value="Cyclin/Ssn8"/>
</dbReference>
<keyword evidence="6" id="KW-1185">Reference proteome</keyword>
<dbReference type="GeneID" id="54358684"/>
<dbReference type="Pfam" id="PF00134">
    <property type="entry name" value="Cyclin_N"/>
    <property type="match status" value="1"/>
</dbReference>
<dbReference type="GO" id="GO:0006357">
    <property type="term" value="P:regulation of transcription by RNA polymerase II"/>
    <property type="evidence" value="ECO:0007669"/>
    <property type="project" value="InterPro"/>
</dbReference>
<feature type="region of interest" description="Disordered" evidence="4">
    <location>
        <begin position="1"/>
        <end position="25"/>
    </location>
</feature>
<dbReference type="InterPro" id="IPR006671">
    <property type="entry name" value="Cyclin_N"/>
</dbReference>
<dbReference type="CDD" id="cd20546">
    <property type="entry name" value="CYCLIN_SpCG1C_ScCTK2-like_rpt2"/>
    <property type="match status" value="1"/>
</dbReference>